<organism evidence="1 2">
    <name type="scientific">Campylobacter jejuni subsp. doylei (strain ATCC BAA-1458 / RM4099 / 269.97)</name>
    <dbReference type="NCBI Taxonomy" id="360109"/>
    <lineage>
        <taxon>Bacteria</taxon>
        <taxon>Pseudomonadati</taxon>
        <taxon>Campylobacterota</taxon>
        <taxon>Epsilonproteobacteria</taxon>
        <taxon>Campylobacterales</taxon>
        <taxon>Campylobacteraceae</taxon>
        <taxon>Campylobacter</taxon>
    </lineage>
</organism>
<dbReference type="EMBL" id="CP000768">
    <property type="protein sequence ID" value="ABS43945.1"/>
    <property type="molecule type" value="Genomic_DNA"/>
</dbReference>
<accession>A7H3K7</accession>
<protein>
    <submittedName>
        <fullName evidence="1">Uncharacterized protein</fullName>
    </submittedName>
</protein>
<sequence length="41" mass="4816">MWAYHQDERVILIIEQGINRDGSRGINEVINEVINEGKNEY</sequence>
<dbReference type="Proteomes" id="UP000002302">
    <property type="component" value="Chromosome"/>
</dbReference>
<evidence type="ECO:0000313" key="2">
    <source>
        <dbReference type="Proteomes" id="UP000002302"/>
    </source>
</evidence>
<evidence type="ECO:0000313" key="1">
    <source>
        <dbReference type="EMBL" id="ABS43945.1"/>
    </source>
</evidence>
<dbReference type="AlphaFoldDB" id="A7H3K7"/>
<reference evidence="2" key="1">
    <citation type="submission" date="2007-07" db="EMBL/GenBank/DDBJ databases">
        <title>Complete genome sequence of Campylobacter jejuni subsp doylei 269.97 isolated from human blood.</title>
        <authorList>
            <person name="Fouts D.E."/>
            <person name="Mongodin E.F."/>
            <person name="Puiu D."/>
            <person name="Sebastian Y."/>
            <person name="Miller W.G."/>
            <person name="Mandrell R.E."/>
            <person name="Lastovica A.J."/>
            <person name="Nelson K.E."/>
        </authorList>
    </citation>
    <scope>NUCLEOTIDE SEQUENCE [LARGE SCALE GENOMIC DNA]</scope>
    <source>
        <strain evidence="2">ATCC BAA-1458 / RM4099 / 269.97</strain>
    </source>
</reference>
<dbReference type="HOGENOM" id="CLU_3267152_0_0_7"/>
<name>A7H3K7_CAMJD</name>
<gene>
    <name evidence="1" type="ordered locus">JJD26997_0976</name>
</gene>
<proteinExistence type="predicted"/>
<dbReference type="KEGG" id="cjd:JJD26997_0976"/>